<dbReference type="EMBL" id="CP002026">
    <property type="protein sequence ID" value="ADH88625.1"/>
    <property type="molecule type" value="Genomic_DNA"/>
</dbReference>
<keyword evidence="3" id="KW-1185">Reference proteome</keyword>
<proteinExistence type="predicted"/>
<sequence length="232" mass="24019">MDISSHSSARCQPKVGAMCSSGVLIRSRPAGATRWALLSSATDLAGPGDGDDDPPPVPAAAAIPPSITKTTAITSSSSPGSCCCSAVGARASGEIGRRDASSERCSSASAPSISWRVSSITSYSACITSTRPCRGSSGSIGISAFLHGEPQCSSAGSCSASDQKWRGHAAARRSSGLRHLQSCRPCSVPLRAWQRCMARLSCPVAARRPVKRYRPGPGRGNLPNRMNYTLPN</sequence>
<dbReference type="KEGG" id="sno:Snov_1315"/>
<evidence type="ECO:0000313" key="3">
    <source>
        <dbReference type="Proteomes" id="UP000006633"/>
    </source>
</evidence>
<organism evidence="2 3">
    <name type="scientific">Ancylobacter novellus (strain ATCC 8093 / DSM 506 / JCM 20403 / CCM 1077 / IAM 12100 / NBRC 12443 / NCIMB 10456)</name>
    <name type="common">Starkeya novella</name>
    <dbReference type="NCBI Taxonomy" id="639283"/>
    <lineage>
        <taxon>Bacteria</taxon>
        <taxon>Pseudomonadati</taxon>
        <taxon>Pseudomonadota</taxon>
        <taxon>Alphaproteobacteria</taxon>
        <taxon>Hyphomicrobiales</taxon>
        <taxon>Xanthobacteraceae</taxon>
        <taxon>Ancylobacter</taxon>
    </lineage>
</organism>
<dbReference type="Proteomes" id="UP000006633">
    <property type="component" value="Chromosome"/>
</dbReference>
<feature type="region of interest" description="Disordered" evidence="1">
    <location>
        <begin position="213"/>
        <end position="232"/>
    </location>
</feature>
<reference evidence="2 3" key="1">
    <citation type="journal article" date="2012" name="Stand. Genomic Sci.">
        <title>Complete genome sequence of the facultatively chemolithoautotrophic and methylotrophic alpha Proteobacterium Starkeya novella type strain (ATCC 8093(T)).</title>
        <authorList>
            <person name="Kappler U."/>
            <person name="Davenport K."/>
            <person name="Beatson S."/>
            <person name="Lucas S."/>
            <person name="Lapidus A."/>
            <person name="Copeland A."/>
            <person name="Berry K.W."/>
            <person name="Glavina Del Rio T."/>
            <person name="Hammon N."/>
            <person name="Dalin E."/>
            <person name="Tice H."/>
            <person name="Pitluck S."/>
            <person name="Richardson P."/>
            <person name="Bruce D."/>
            <person name="Goodwin L.A."/>
            <person name="Han C."/>
            <person name="Tapia R."/>
            <person name="Detter J.C."/>
            <person name="Chang Y.J."/>
            <person name="Jeffries C.D."/>
            <person name="Land M."/>
            <person name="Hauser L."/>
            <person name="Kyrpides N.C."/>
            <person name="Goker M."/>
            <person name="Ivanova N."/>
            <person name="Klenk H.P."/>
            <person name="Woyke T."/>
        </authorList>
    </citation>
    <scope>NUCLEOTIDE SEQUENCE [LARGE SCALE GENOMIC DNA]</scope>
    <source>
        <strain evidence="3">ATCC 8093 / DSM 506 / JCM 20403 / CCM 1077 / IAM 12100 / NBRC 12443 / NCIMB 10456</strain>
    </source>
</reference>
<dbReference type="HOGENOM" id="CLU_1194305_0_0_5"/>
<accession>D7A8F2</accession>
<dbReference type="AlphaFoldDB" id="D7A8F2"/>
<protein>
    <submittedName>
        <fullName evidence="2">Uncharacterized protein</fullName>
    </submittedName>
</protein>
<evidence type="ECO:0000313" key="2">
    <source>
        <dbReference type="EMBL" id="ADH88625.1"/>
    </source>
</evidence>
<gene>
    <name evidence="2" type="ordered locus">Snov_1315</name>
</gene>
<evidence type="ECO:0000256" key="1">
    <source>
        <dbReference type="SAM" id="MobiDB-lite"/>
    </source>
</evidence>
<dbReference type="STRING" id="639283.Snov_1315"/>
<name>D7A8F2_ANCN5</name>